<proteinExistence type="inferred from homology"/>
<protein>
    <recommendedName>
        <fullName evidence="3">Glucokinase</fullName>
        <ecNumber evidence="2">2.7.1.2</ecNumber>
    </recommendedName>
    <alternativeName>
        <fullName evidence="8">Glucose kinase</fullName>
    </alternativeName>
</protein>
<dbReference type="EC" id="2.7.1.2" evidence="2"/>
<keyword evidence="4" id="KW-0808">Transferase</keyword>
<keyword evidence="7" id="KW-0067">ATP-binding</keyword>
<dbReference type="GO" id="GO:0005524">
    <property type="term" value="F:ATP binding"/>
    <property type="evidence" value="ECO:0007669"/>
    <property type="project" value="UniProtKB-KW"/>
</dbReference>
<evidence type="ECO:0000256" key="5">
    <source>
        <dbReference type="ARBA" id="ARBA00022741"/>
    </source>
</evidence>
<sequence>MEKEYVIGVDLGGTKILTAIADLEGNIIERVRKDTEANKGKDIVIQRLKDTVYEVAKKADLDLSQVKGIGLGCPGPLDIESGIIKHTPNLDLDNVNIVEELSDLNIPIFLENDANAAALGEKWFGAGKSAKNLIYITVSTGIGGGIILNNEIYHGANSGAGEIGHITLIPDSDVKCGCGNYGCWEALASGTALSRMGREAVKSDQDTLIDDLVDNLSDINGATIAEAVTKGDKVAQEIINRLADYLGIGIASLINIFNPDTIVIGGGVSQSWNLLEDKVICTIKARAMESLVEDVEVVTAELGNDVGVLGAIAAALAELNLL</sequence>
<dbReference type="GO" id="GO:0006096">
    <property type="term" value="P:glycolytic process"/>
    <property type="evidence" value="ECO:0007669"/>
    <property type="project" value="InterPro"/>
</dbReference>
<dbReference type="SUPFAM" id="SSF53067">
    <property type="entry name" value="Actin-like ATPase domain"/>
    <property type="match status" value="1"/>
</dbReference>
<keyword evidence="5" id="KW-0547">Nucleotide-binding</keyword>
<gene>
    <name evidence="9" type="ORF">C7959_10674</name>
</gene>
<dbReference type="InterPro" id="IPR004654">
    <property type="entry name" value="ROK_glcA"/>
</dbReference>
<evidence type="ECO:0000313" key="10">
    <source>
        <dbReference type="Proteomes" id="UP000295832"/>
    </source>
</evidence>
<keyword evidence="6 9" id="KW-0418">Kinase</keyword>
<dbReference type="AlphaFoldDB" id="A0A4R8H013"/>
<dbReference type="Gene3D" id="3.30.420.40">
    <property type="match status" value="2"/>
</dbReference>
<name>A0A4R8H013_9FIRM</name>
<dbReference type="Proteomes" id="UP000295832">
    <property type="component" value="Unassembled WGS sequence"/>
</dbReference>
<dbReference type="InterPro" id="IPR000600">
    <property type="entry name" value="ROK"/>
</dbReference>
<evidence type="ECO:0000256" key="7">
    <source>
        <dbReference type="ARBA" id="ARBA00022840"/>
    </source>
</evidence>
<dbReference type="CDD" id="cd24076">
    <property type="entry name" value="ASKHA_ATPase_ROK_BsXylR-like"/>
    <property type="match status" value="1"/>
</dbReference>
<comment type="caution">
    <text evidence="9">The sequence shown here is derived from an EMBL/GenBank/DDBJ whole genome shotgun (WGS) entry which is preliminary data.</text>
</comment>
<comment type="similarity">
    <text evidence="1">Belongs to the ROK (NagC/XylR) family.</text>
</comment>
<dbReference type="PANTHER" id="PTHR18964:SF149">
    <property type="entry name" value="BIFUNCTIONAL UDP-N-ACETYLGLUCOSAMINE 2-EPIMERASE_N-ACETYLMANNOSAMINE KINASE"/>
    <property type="match status" value="1"/>
</dbReference>
<evidence type="ECO:0000313" key="9">
    <source>
        <dbReference type="EMBL" id="TDX52511.1"/>
    </source>
</evidence>
<evidence type="ECO:0000256" key="6">
    <source>
        <dbReference type="ARBA" id="ARBA00022777"/>
    </source>
</evidence>
<dbReference type="GO" id="GO:0004340">
    <property type="term" value="F:glucokinase activity"/>
    <property type="evidence" value="ECO:0007669"/>
    <property type="project" value="UniProtKB-EC"/>
</dbReference>
<evidence type="ECO:0000256" key="3">
    <source>
        <dbReference type="ARBA" id="ARBA00014701"/>
    </source>
</evidence>
<dbReference type="PANTHER" id="PTHR18964">
    <property type="entry name" value="ROK (REPRESSOR, ORF, KINASE) FAMILY"/>
    <property type="match status" value="1"/>
</dbReference>
<dbReference type="InterPro" id="IPR049874">
    <property type="entry name" value="ROK_cs"/>
</dbReference>
<organism evidence="9 10">
    <name type="scientific">Orenia marismortui</name>
    <dbReference type="NCBI Taxonomy" id="46469"/>
    <lineage>
        <taxon>Bacteria</taxon>
        <taxon>Bacillati</taxon>
        <taxon>Bacillota</taxon>
        <taxon>Clostridia</taxon>
        <taxon>Halanaerobiales</taxon>
        <taxon>Halobacteroidaceae</taxon>
        <taxon>Orenia</taxon>
    </lineage>
</organism>
<dbReference type="PROSITE" id="PS01125">
    <property type="entry name" value="ROK"/>
    <property type="match status" value="1"/>
</dbReference>
<dbReference type="STRING" id="926561.GCA_000379025_00735"/>
<dbReference type="RefSeq" id="WP_134115698.1">
    <property type="nucleotide sequence ID" value="NZ_SOEG01000006.1"/>
</dbReference>
<evidence type="ECO:0000256" key="2">
    <source>
        <dbReference type="ARBA" id="ARBA00012323"/>
    </source>
</evidence>
<reference evidence="9 10" key="1">
    <citation type="submission" date="2019-03" db="EMBL/GenBank/DDBJ databases">
        <title>Subsurface microbial communities from deep shales in Ohio and West Virginia, USA.</title>
        <authorList>
            <person name="Wrighton K."/>
        </authorList>
    </citation>
    <scope>NUCLEOTIDE SEQUENCE [LARGE SCALE GENOMIC DNA]</scope>
    <source>
        <strain evidence="9 10">MSL 6dP</strain>
    </source>
</reference>
<accession>A0A4R8H013</accession>
<evidence type="ECO:0000256" key="8">
    <source>
        <dbReference type="ARBA" id="ARBA00032386"/>
    </source>
</evidence>
<dbReference type="GO" id="GO:0005737">
    <property type="term" value="C:cytoplasm"/>
    <property type="evidence" value="ECO:0007669"/>
    <property type="project" value="InterPro"/>
</dbReference>
<dbReference type="Pfam" id="PF00480">
    <property type="entry name" value="ROK"/>
    <property type="match status" value="1"/>
</dbReference>
<keyword evidence="10" id="KW-1185">Reference proteome</keyword>
<evidence type="ECO:0000256" key="4">
    <source>
        <dbReference type="ARBA" id="ARBA00022679"/>
    </source>
</evidence>
<dbReference type="NCBIfam" id="TIGR00744">
    <property type="entry name" value="ROK_glcA_fam"/>
    <property type="match status" value="1"/>
</dbReference>
<dbReference type="InterPro" id="IPR043129">
    <property type="entry name" value="ATPase_NBD"/>
</dbReference>
<evidence type="ECO:0000256" key="1">
    <source>
        <dbReference type="ARBA" id="ARBA00006479"/>
    </source>
</evidence>
<dbReference type="EMBL" id="SOEG01000006">
    <property type="protein sequence ID" value="TDX52511.1"/>
    <property type="molecule type" value="Genomic_DNA"/>
</dbReference>